<dbReference type="Proteomes" id="UP001354709">
    <property type="component" value="Unassembled WGS sequence"/>
</dbReference>
<dbReference type="InterPro" id="IPR048936">
    <property type="entry name" value="MvdD-like_ATPgrasp"/>
</dbReference>
<sequence length="188" mass="20453">MPTILVIAARDDWPTDRVVNVLTNRGVRVFRMDTADFPQRAILAGRIDTRRGWSGRLANSHRAVELSDIEAVYFRAPHQFRLVDGMSEAERRFAAAQARAGFGGVISALDARWVNHPAAMTRAEYKPIQLAAARECGLTIPATLVTNDPDAVRAFAEDTPGPIICKGSLQNDLGQAGATQPKSRSESG</sequence>
<feature type="region of interest" description="Disordered" evidence="1">
    <location>
        <begin position="168"/>
        <end position="188"/>
    </location>
</feature>
<evidence type="ECO:0000313" key="4">
    <source>
        <dbReference type="Proteomes" id="UP001354709"/>
    </source>
</evidence>
<dbReference type="EMBL" id="JAZBJO010000048">
    <property type="protein sequence ID" value="MEE4598469.1"/>
    <property type="molecule type" value="Genomic_DNA"/>
</dbReference>
<keyword evidence="4" id="KW-1185">Reference proteome</keyword>
<feature type="compositionally biased region" description="Polar residues" evidence="1">
    <location>
        <begin position="168"/>
        <end position="182"/>
    </location>
</feature>
<evidence type="ECO:0000256" key="1">
    <source>
        <dbReference type="SAM" id="MobiDB-lite"/>
    </source>
</evidence>
<gene>
    <name evidence="3" type="ORF">V2J94_42675</name>
</gene>
<proteinExistence type="predicted"/>
<feature type="domain" description="MvdD-like pre-ATP grasp" evidence="2">
    <location>
        <begin position="4"/>
        <end position="118"/>
    </location>
</feature>
<accession>A0ABU7QAP5</accession>
<name>A0ABU7QAP5_9ACTN</name>
<dbReference type="RefSeq" id="WP_330815864.1">
    <property type="nucleotide sequence ID" value="NZ_JAZBJO010000048.1"/>
</dbReference>
<dbReference type="Pfam" id="PF21068">
    <property type="entry name" value="ATPgraspMvdD"/>
    <property type="match status" value="1"/>
</dbReference>
<reference evidence="3 4" key="1">
    <citation type="submission" date="2023-11" db="EMBL/GenBank/DDBJ databases">
        <title>30 novel species of actinomycetes from the DSMZ collection.</title>
        <authorList>
            <person name="Nouioui I."/>
        </authorList>
    </citation>
    <scope>NUCLEOTIDE SEQUENCE [LARGE SCALE GENOMIC DNA]</scope>
    <source>
        <strain evidence="3 4">DSM 41524</strain>
    </source>
</reference>
<organism evidence="3 4">
    <name type="scientific">Streptomyces asiaticus subsp. ignotus</name>
    <dbReference type="NCBI Taxonomy" id="3098222"/>
    <lineage>
        <taxon>Bacteria</taxon>
        <taxon>Bacillati</taxon>
        <taxon>Actinomycetota</taxon>
        <taxon>Actinomycetes</taxon>
        <taxon>Kitasatosporales</taxon>
        <taxon>Streptomycetaceae</taxon>
        <taxon>Streptomyces</taxon>
        <taxon>Streptomyces violaceusniger group</taxon>
    </lineage>
</organism>
<protein>
    <recommendedName>
        <fullName evidence="2">MvdD-like pre-ATP grasp domain-containing protein</fullName>
    </recommendedName>
</protein>
<comment type="caution">
    <text evidence="3">The sequence shown here is derived from an EMBL/GenBank/DDBJ whole genome shotgun (WGS) entry which is preliminary data.</text>
</comment>
<evidence type="ECO:0000313" key="3">
    <source>
        <dbReference type="EMBL" id="MEE4598469.1"/>
    </source>
</evidence>
<evidence type="ECO:0000259" key="2">
    <source>
        <dbReference type="Pfam" id="PF21068"/>
    </source>
</evidence>